<feature type="compositionally biased region" description="Basic and acidic residues" evidence="9">
    <location>
        <begin position="807"/>
        <end position="819"/>
    </location>
</feature>
<dbReference type="FunFam" id="3.40.50.300:FF:000615">
    <property type="entry name" value="pre-mRNA-splicing factor ATP-dependent RNA helicase DEAH7"/>
    <property type="match status" value="1"/>
</dbReference>
<evidence type="ECO:0000259" key="11">
    <source>
        <dbReference type="PROSITE" id="PS51194"/>
    </source>
</evidence>
<dbReference type="EMBL" id="ML976977">
    <property type="protein sequence ID" value="KAF1963348.1"/>
    <property type="molecule type" value="Genomic_DNA"/>
</dbReference>
<accession>A0A6A5UF13</accession>
<dbReference type="GO" id="GO:0008380">
    <property type="term" value="P:RNA splicing"/>
    <property type="evidence" value="ECO:0007669"/>
    <property type="project" value="UniProtKB-KW"/>
</dbReference>
<keyword evidence="7" id="KW-0508">mRNA splicing</keyword>
<dbReference type="EC" id="3.6.4.13" evidence="1"/>
<dbReference type="AlphaFoldDB" id="A0A6A5UF13"/>
<dbReference type="GO" id="GO:0071013">
    <property type="term" value="C:catalytic step 2 spliceosome"/>
    <property type="evidence" value="ECO:0007669"/>
    <property type="project" value="TreeGrafter"/>
</dbReference>
<evidence type="ECO:0000313" key="13">
    <source>
        <dbReference type="Proteomes" id="UP000800035"/>
    </source>
</evidence>
<dbReference type="GO" id="GO:0003724">
    <property type="term" value="F:RNA helicase activity"/>
    <property type="evidence" value="ECO:0007669"/>
    <property type="project" value="UniProtKB-EC"/>
</dbReference>
<name>A0A6A5UF13_9PLEO</name>
<dbReference type="SMART" id="SM00490">
    <property type="entry name" value="HELICc"/>
    <property type="match status" value="1"/>
</dbReference>
<gene>
    <name evidence="12" type="ORF">CC80DRAFT_486747</name>
</gene>
<sequence length="831" mass="93698">MSKRPNPEDVDSIRLRSRQAYLEKRQELKLAELRKQVQEEAEEERSNPRLSKRELAEFARNRELLKIAEQRLNIDDGREGYILPDSDGSKLEVLTSKKQKDASAYKSEVQLWEDEVTARAKGAQVQRPERVNETDYEFVFDQEQAVKFTTDVSVLDPDKRRLESMLEVAEQKARSIEEVKKSLPIFKYRDQLLEAIADHPALIVVGQTGSGKTTQLVQYLYEAGYCKDGRSICITQPRRVAAMSTAARVAEEMHVRLGDLVGYQIRFEDKTSPATRIHFLTEGILLRQLIADPTLSAYSCIILDEAHERSTNGDIIMAILKDLLRARTDLKCIISSATIDAEKMSKYMDGSPVFFVEGRTFGCEVHWTQNPEANYQQGAIATIWQIHLTQDPGDILVFLTGQEEIDSCQQILEDTRRKLGSRVPELVICPIYSTMPTELQNKIFEPAPTGARKCVIATNIAETSLTIDGIVYVIDCGFSKEMTYSAQTGMSSLQTQTISRANAEQRSGRAGRSRKGKAFRLYTKFSYYNEMEESPLPEIQRSNLISTVLLLKSLGVENLLEFDLLDPPSPEALCLALENLYALGALNDTGVLTSIGRKLAELPIDVQLARTILAANDLGCVHEVLIIASMLGESNNLFIKPRENRTAADVARSNFESKEGGDFLTLLNVFTAWESAEFSPMWARESFLQQRSLTRARDVRDQLEKLCERIQVEVSSCGTTDHVRIRKAFVAGFFNQSARLDRSGQSYRTIKSGNQTVYLHPSSALKSNPPRFIIYYELLYTSKEYARQIIPILPEWLSEMAPQAHKQKDIEKLGGDKKMPKGKGKTGIDGR</sequence>
<feature type="domain" description="Helicase C-terminal" evidence="11">
    <location>
        <begin position="382"/>
        <end position="555"/>
    </location>
</feature>
<feature type="region of interest" description="Disordered" evidence="9">
    <location>
        <begin position="807"/>
        <end position="831"/>
    </location>
</feature>
<evidence type="ECO:0000256" key="7">
    <source>
        <dbReference type="ARBA" id="ARBA00023187"/>
    </source>
</evidence>
<keyword evidence="4 12" id="KW-0378">Hydrolase</keyword>
<dbReference type="FunFam" id="3.40.50.300:FF:000007">
    <property type="entry name" value="Pre-mRNA-splicing factor ATP-dependent RNA helicase"/>
    <property type="match status" value="1"/>
</dbReference>
<dbReference type="InterPro" id="IPR001650">
    <property type="entry name" value="Helicase_C-like"/>
</dbReference>
<dbReference type="SMART" id="SM00847">
    <property type="entry name" value="HA2"/>
    <property type="match status" value="1"/>
</dbReference>
<evidence type="ECO:0000256" key="1">
    <source>
        <dbReference type="ARBA" id="ARBA00012552"/>
    </source>
</evidence>
<evidence type="ECO:0000256" key="3">
    <source>
        <dbReference type="ARBA" id="ARBA00022741"/>
    </source>
</evidence>
<dbReference type="GO" id="GO:0016787">
    <property type="term" value="F:hydrolase activity"/>
    <property type="evidence" value="ECO:0007669"/>
    <property type="project" value="UniProtKB-KW"/>
</dbReference>
<evidence type="ECO:0000313" key="12">
    <source>
        <dbReference type="EMBL" id="KAF1963348.1"/>
    </source>
</evidence>
<dbReference type="Pfam" id="PF04408">
    <property type="entry name" value="WHD_HA2"/>
    <property type="match status" value="1"/>
</dbReference>
<dbReference type="Pfam" id="PF21010">
    <property type="entry name" value="HA2_C"/>
    <property type="match status" value="1"/>
</dbReference>
<keyword evidence="3" id="KW-0547">Nucleotide-binding</keyword>
<dbReference type="PANTHER" id="PTHR18934:SF83">
    <property type="entry name" value="PRE-MRNA-SPLICING FACTOR ATP-DEPENDENT RNA HELICASE DHX16"/>
    <property type="match status" value="1"/>
</dbReference>
<reference evidence="12" key="1">
    <citation type="journal article" date="2020" name="Stud. Mycol.">
        <title>101 Dothideomycetes genomes: a test case for predicting lifestyles and emergence of pathogens.</title>
        <authorList>
            <person name="Haridas S."/>
            <person name="Albert R."/>
            <person name="Binder M."/>
            <person name="Bloem J."/>
            <person name="Labutti K."/>
            <person name="Salamov A."/>
            <person name="Andreopoulos B."/>
            <person name="Baker S."/>
            <person name="Barry K."/>
            <person name="Bills G."/>
            <person name="Bluhm B."/>
            <person name="Cannon C."/>
            <person name="Castanera R."/>
            <person name="Culley D."/>
            <person name="Daum C."/>
            <person name="Ezra D."/>
            <person name="Gonzalez J."/>
            <person name="Henrissat B."/>
            <person name="Kuo A."/>
            <person name="Liang C."/>
            <person name="Lipzen A."/>
            <person name="Lutzoni F."/>
            <person name="Magnuson J."/>
            <person name="Mondo S."/>
            <person name="Nolan M."/>
            <person name="Ohm R."/>
            <person name="Pangilinan J."/>
            <person name="Park H.-J."/>
            <person name="Ramirez L."/>
            <person name="Alfaro M."/>
            <person name="Sun H."/>
            <person name="Tritt A."/>
            <person name="Yoshinaga Y."/>
            <person name="Zwiers L.-H."/>
            <person name="Turgeon B."/>
            <person name="Goodwin S."/>
            <person name="Spatafora J."/>
            <person name="Crous P."/>
            <person name="Grigoriev I."/>
        </authorList>
    </citation>
    <scope>NUCLEOTIDE SEQUENCE</scope>
    <source>
        <strain evidence="12">CBS 675.92</strain>
    </source>
</reference>
<dbReference type="GO" id="GO:0003723">
    <property type="term" value="F:RNA binding"/>
    <property type="evidence" value="ECO:0007669"/>
    <property type="project" value="TreeGrafter"/>
</dbReference>
<dbReference type="Pfam" id="PF07717">
    <property type="entry name" value="OB_NTP_bind"/>
    <property type="match status" value="1"/>
</dbReference>
<dbReference type="PROSITE" id="PS51192">
    <property type="entry name" value="HELICASE_ATP_BIND_1"/>
    <property type="match status" value="1"/>
</dbReference>
<dbReference type="GO" id="GO:0005524">
    <property type="term" value="F:ATP binding"/>
    <property type="evidence" value="ECO:0007669"/>
    <property type="project" value="UniProtKB-KW"/>
</dbReference>
<keyword evidence="5" id="KW-0347">Helicase</keyword>
<evidence type="ECO:0000259" key="10">
    <source>
        <dbReference type="PROSITE" id="PS51192"/>
    </source>
</evidence>
<dbReference type="GO" id="GO:0006397">
    <property type="term" value="P:mRNA processing"/>
    <property type="evidence" value="ECO:0007669"/>
    <property type="project" value="UniProtKB-KW"/>
</dbReference>
<evidence type="ECO:0000256" key="2">
    <source>
        <dbReference type="ARBA" id="ARBA00022664"/>
    </source>
</evidence>
<comment type="catalytic activity">
    <reaction evidence="8">
        <text>ATP + H2O = ADP + phosphate + H(+)</text>
        <dbReference type="Rhea" id="RHEA:13065"/>
        <dbReference type="ChEBI" id="CHEBI:15377"/>
        <dbReference type="ChEBI" id="CHEBI:15378"/>
        <dbReference type="ChEBI" id="CHEBI:30616"/>
        <dbReference type="ChEBI" id="CHEBI:43474"/>
        <dbReference type="ChEBI" id="CHEBI:456216"/>
        <dbReference type="EC" id="3.6.4.13"/>
    </reaction>
</comment>
<evidence type="ECO:0000256" key="6">
    <source>
        <dbReference type="ARBA" id="ARBA00022840"/>
    </source>
</evidence>
<dbReference type="Gene3D" id="3.40.50.300">
    <property type="entry name" value="P-loop containing nucleotide triphosphate hydrolases"/>
    <property type="match status" value="2"/>
</dbReference>
<dbReference type="Pfam" id="PF00271">
    <property type="entry name" value="Helicase_C"/>
    <property type="match status" value="1"/>
</dbReference>
<dbReference type="InterPro" id="IPR011545">
    <property type="entry name" value="DEAD/DEAH_box_helicase_dom"/>
</dbReference>
<evidence type="ECO:0000256" key="5">
    <source>
        <dbReference type="ARBA" id="ARBA00022806"/>
    </source>
</evidence>
<dbReference type="SMART" id="SM00487">
    <property type="entry name" value="DEXDc"/>
    <property type="match status" value="1"/>
</dbReference>
<dbReference type="Gene3D" id="1.20.120.1080">
    <property type="match status" value="1"/>
</dbReference>
<evidence type="ECO:0000256" key="4">
    <source>
        <dbReference type="ARBA" id="ARBA00022801"/>
    </source>
</evidence>
<organism evidence="12 13">
    <name type="scientific">Byssothecium circinans</name>
    <dbReference type="NCBI Taxonomy" id="147558"/>
    <lineage>
        <taxon>Eukaryota</taxon>
        <taxon>Fungi</taxon>
        <taxon>Dikarya</taxon>
        <taxon>Ascomycota</taxon>
        <taxon>Pezizomycotina</taxon>
        <taxon>Dothideomycetes</taxon>
        <taxon>Pleosporomycetidae</taxon>
        <taxon>Pleosporales</taxon>
        <taxon>Massarineae</taxon>
        <taxon>Massarinaceae</taxon>
        <taxon>Byssothecium</taxon>
    </lineage>
</organism>
<protein>
    <recommendedName>
        <fullName evidence="1">RNA helicase</fullName>
        <ecNumber evidence="1">3.6.4.13</ecNumber>
    </recommendedName>
</protein>
<dbReference type="InterPro" id="IPR007502">
    <property type="entry name" value="Helicase-assoc_dom"/>
</dbReference>
<dbReference type="InterPro" id="IPR027417">
    <property type="entry name" value="P-loop_NTPase"/>
</dbReference>
<feature type="domain" description="Helicase ATP-binding" evidence="10">
    <location>
        <begin position="193"/>
        <end position="357"/>
    </location>
</feature>
<dbReference type="PANTHER" id="PTHR18934">
    <property type="entry name" value="ATP-DEPENDENT RNA HELICASE"/>
    <property type="match status" value="1"/>
</dbReference>
<dbReference type="InterPro" id="IPR011709">
    <property type="entry name" value="DEAD-box_helicase_OB_fold"/>
</dbReference>
<dbReference type="PROSITE" id="PS00690">
    <property type="entry name" value="DEAH_ATP_HELICASE"/>
    <property type="match status" value="1"/>
</dbReference>
<keyword evidence="13" id="KW-1185">Reference proteome</keyword>
<proteinExistence type="predicted"/>
<dbReference type="CDD" id="cd18791">
    <property type="entry name" value="SF2_C_RHA"/>
    <property type="match status" value="1"/>
</dbReference>
<evidence type="ECO:0000256" key="8">
    <source>
        <dbReference type="ARBA" id="ARBA00047984"/>
    </source>
</evidence>
<dbReference type="OrthoDB" id="10253254at2759"/>
<dbReference type="Proteomes" id="UP000800035">
    <property type="component" value="Unassembled WGS sequence"/>
</dbReference>
<dbReference type="InterPro" id="IPR014001">
    <property type="entry name" value="Helicase_ATP-bd"/>
</dbReference>
<dbReference type="InterPro" id="IPR002464">
    <property type="entry name" value="DNA/RNA_helicase_DEAH_CS"/>
</dbReference>
<dbReference type="PROSITE" id="PS51194">
    <property type="entry name" value="HELICASE_CTER"/>
    <property type="match status" value="1"/>
</dbReference>
<keyword evidence="6" id="KW-0067">ATP-binding</keyword>
<dbReference type="Pfam" id="PF00270">
    <property type="entry name" value="DEAD"/>
    <property type="match status" value="1"/>
</dbReference>
<evidence type="ECO:0000256" key="9">
    <source>
        <dbReference type="SAM" id="MobiDB-lite"/>
    </source>
</evidence>
<dbReference type="SUPFAM" id="SSF52540">
    <property type="entry name" value="P-loop containing nucleoside triphosphate hydrolases"/>
    <property type="match status" value="1"/>
</dbReference>
<dbReference type="InterPro" id="IPR048333">
    <property type="entry name" value="HA2_WH"/>
</dbReference>
<keyword evidence="2" id="KW-0507">mRNA processing</keyword>